<dbReference type="PROSITE" id="PS51257">
    <property type="entry name" value="PROKAR_LIPOPROTEIN"/>
    <property type="match status" value="1"/>
</dbReference>
<evidence type="ECO:0000256" key="2">
    <source>
        <dbReference type="ARBA" id="ARBA00022723"/>
    </source>
</evidence>
<dbReference type="Proteomes" id="UP001501352">
    <property type="component" value="Unassembled WGS sequence"/>
</dbReference>
<dbReference type="EMBL" id="BAAAGA010000007">
    <property type="protein sequence ID" value="GAA0629158.1"/>
    <property type="molecule type" value="Genomic_DNA"/>
</dbReference>
<dbReference type="Gene3D" id="1.10.760.10">
    <property type="entry name" value="Cytochrome c-like domain"/>
    <property type="match status" value="1"/>
</dbReference>
<dbReference type="RefSeq" id="WP_343794638.1">
    <property type="nucleotide sequence ID" value="NZ_BAAAGA010000007.1"/>
</dbReference>
<dbReference type="InterPro" id="IPR009056">
    <property type="entry name" value="Cyt_c-like_dom"/>
</dbReference>
<name>A0ABN1H521_9CAUL</name>
<dbReference type="Pfam" id="PF00034">
    <property type="entry name" value="Cytochrom_C"/>
    <property type="match status" value="1"/>
</dbReference>
<organism evidence="6 7">
    <name type="scientific">Brevundimonas kwangchunensis</name>
    <dbReference type="NCBI Taxonomy" id="322163"/>
    <lineage>
        <taxon>Bacteria</taxon>
        <taxon>Pseudomonadati</taxon>
        <taxon>Pseudomonadota</taxon>
        <taxon>Alphaproteobacteria</taxon>
        <taxon>Caulobacterales</taxon>
        <taxon>Caulobacteraceae</taxon>
        <taxon>Brevundimonas</taxon>
    </lineage>
</organism>
<reference evidence="6 7" key="1">
    <citation type="journal article" date="2019" name="Int. J. Syst. Evol. Microbiol.">
        <title>The Global Catalogue of Microorganisms (GCM) 10K type strain sequencing project: providing services to taxonomists for standard genome sequencing and annotation.</title>
        <authorList>
            <consortium name="The Broad Institute Genomics Platform"/>
            <consortium name="The Broad Institute Genome Sequencing Center for Infectious Disease"/>
            <person name="Wu L."/>
            <person name="Ma J."/>
        </authorList>
    </citation>
    <scope>NUCLEOTIDE SEQUENCE [LARGE SCALE GENOMIC DNA]</scope>
    <source>
        <strain evidence="6 7">JCM 12928</strain>
    </source>
</reference>
<gene>
    <name evidence="6" type="ORF">GCM10009422_28250</name>
</gene>
<dbReference type="PROSITE" id="PS51007">
    <property type="entry name" value="CYTC"/>
    <property type="match status" value="1"/>
</dbReference>
<feature type="domain" description="Cytochrome c" evidence="5">
    <location>
        <begin position="28"/>
        <end position="119"/>
    </location>
</feature>
<keyword evidence="3 4" id="KW-0408">Iron</keyword>
<dbReference type="SUPFAM" id="SSF46626">
    <property type="entry name" value="Cytochrome c"/>
    <property type="match status" value="1"/>
</dbReference>
<keyword evidence="7" id="KW-1185">Reference proteome</keyword>
<sequence>MKWIALLLPILLCACSDKTNPPRTIAGADADAGLEVMQRVGCGACHVIPGVDWPQGVSGPSLKGFADSPMIAGRFPNRPAVLVDFITDAPSMAPDTGMPVMPLTQDEARNVAAYLYTLHE</sequence>
<protein>
    <recommendedName>
        <fullName evidence="5">Cytochrome c domain-containing protein</fullName>
    </recommendedName>
</protein>
<evidence type="ECO:0000256" key="3">
    <source>
        <dbReference type="ARBA" id="ARBA00023004"/>
    </source>
</evidence>
<proteinExistence type="predicted"/>
<accession>A0ABN1H521</accession>
<keyword evidence="2 4" id="KW-0479">Metal-binding</keyword>
<evidence type="ECO:0000256" key="4">
    <source>
        <dbReference type="PROSITE-ProRule" id="PRU00433"/>
    </source>
</evidence>
<comment type="caution">
    <text evidence="6">The sequence shown here is derived from an EMBL/GenBank/DDBJ whole genome shotgun (WGS) entry which is preliminary data.</text>
</comment>
<evidence type="ECO:0000256" key="1">
    <source>
        <dbReference type="ARBA" id="ARBA00022617"/>
    </source>
</evidence>
<keyword evidence="1 4" id="KW-0349">Heme</keyword>
<evidence type="ECO:0000313" key="6">
    <source>
        <dbReference type="EMBL" id="GAA0629158.1"/>
    </source>
</evidence>
<dbReference type="InterPro" id="IPR036909">
    <property type="entry name" value="Cyt_c-like_dom_sf"/>
</dbReference>
<evidence type="ECO:0000259" key="5">
    <source>
        <dbReference type="PROSITE" id="PS51007"/>
    </source>
</evidence>
<evidence type="ECO:0000313" key="7">
    <source>
        <dbReference type="Proteomes" id="UP001501352"/>
    </source>
</evidence>